<protein>
    <submittedName>
        <fullName evidence="1">Uncharacterized protein</fullName>
    </submittedName>
</protein>
<keyword evidence="2" id="KW-1185">Reference proteome</keyword>
<evidence type="ECO:0000313" key="1">
    <source>
        <dbReference type="EMBL" id="KAL1412232.1"/>
    </source>
</evidence>
<comment type="caution">
    <text evidence="1">The sequence shown here is derived from an EMBL/GenBank/DDBJ whole genome shotgun (WGS) entry which is preliminary data.</text>
</comment>
<dbReference type="EMBL" id="JBBXJM010000002">
    <property type="protein sequence ID" value="KAL1412232.1"/>
    <property type="molecule type" value="Genomic_DNA"/>
</dbReference>
<evidence type="ECO:0000313" key="2">
    <source>
        <dbReference type="Proteomes" id="UP001565368"/>
    </source>
</evidence>
<proteinExistence type="predicted"/>
<name>A0ABR3QCJ4_9TREE</name>
<dbReference type="Proteomes" id="UP001565368">
    <property type="component" value="Unassembled WGS sequence"/>
</dbReference>
<reference evidence="1 2" key="1">
    <citation type="submission" date="2023-08" db="EMBL/GenBank/DDBJ databases">
        <title>Annotated Genome Sequence of Vanrija albida AlHP1.</title>
        <authorList>
            <person name="Herzog R."/>
        </authorList>
    </citation>
    <scope>NUCLEOTIDE SEQUENCE [LARGE SCALE GENOMIC DNA]</scope>
    <source>
        <strain evidence="1 2">AlHP1</strain>
    </source>
</reference>
<sequence length="95" mass="10957">MNIPRTYVSPFPELTQVFHWLTAYSGRMFQPEYMCANCVNGTMTACPHWMNIIGYTEAQYFAHLVYIGRTRAAAEADCETFRTVRSWQVVHMAPA</sequence>
<accession>A0ABR3QCJ4</accession>
<dbReference type="GeneID" id="95984286"/>
<gene>
    <name evidence="1" type="ORF">Q8F55_003243</name>
</gene>
<dbReference type="RefSeq" id="XP_069212176.1">
    <property type="nucleotide sequence ID" value="XM_069351790.1"/>
</dbReference>
<organism evidence="1 2">
    <name type="scientific">Vanrija albida</name>
    <dbReference type="NCBI Taxonomy" id="181172"/>
    <lineage>
        <taxon>Eukaryota</taxon>
        <taxon>Fungi</taxon>
        <taxon>Dikarya</taxon>
        <taxon>Basidiomycota</taxon>
        <taxon>Agaricomycotina</taxon>
        <taxon>Tremellomycetes</taxon>
        <taxon>Trichosporonales</taxon>
        <taxon>Trichosporonaceae</taxon>
        <taxon>Vanrija</taxon>
    </lineage>
</organism>